<evidence type="ECO:0000256" key="7">
    <source>
        <dbReference type="ARBA" id="ARBA00022842"/>
    </source>
</evidence>
<evidence type="ECO:0000256" key="8">
    <source>
        <dbReference type="ARBA" id="ARBA00022909"/>
    </source>
</evidence>
<dbReference type="InterPro" id="IPR045031">
    <property type="entry name" value="DHP_synth-like"/>
</dbReference>
<comment type="pathway">
    <text evidence="3 9">Cofactor biosynthesis; tetrahydrofolate biosynthesis; 7,8-dihydrofolate from 2-amino-4-hydroxy-6-hydroxymethyl-7,8-dihydropteridine diphosphate and 4-aminobenzoate: step 1/2.</text>
</comment>
<name>A0A2T7UH56_9BURK</name>
<keyword evidence="7 9" id="KW-0460">Magnesium</keyword>
<dbReference type="InterPro" id="IPR006390">
    <property type="entry name" value="DHP_synth_dom"/>
</dbReference>
<accession>A0A2T7UH56</accession>
<evidence type="ECO:0000256" key="3">
    <source>
        <dbReference type="ARBA" id="ARBA00004763"/>
    </source>
</evidence>
<comment type="cofactor">
    <cofactor evidence="2 9">
        <name>Mg(2+)</name>
        <dbReference type="ChEBI" id="CHEBI:18420"/>
    </cofactor>
</comment>
<dbReference type="InterPro" id="IPR011005">
    <property type="entry name" value="Dihydropteroate_synth-like_sf"/>
</dbReference>
<dbReference type="GO" id="GO:0046656">
    <property type="term" value="P:folic acid biosynthetic process"/>
    <property type="evidence" value="ECO:0007669"/>
    <property type="project" value="UniProtKB-KW"/>
</dbReference>
<dbReference type="EMBL" id="LFYT02000003">
    <property type="protein sequence ID" value="PVE43994.1"/>
    <property type="molecule type" value="Genomic_DNA"/>
</dbReference>
<evidence type="ECO:0000313" key="12">
    <source>
        <dbReference type="Proteomes" id="UP000037507"/>
    </source>
</evidence>
<dbReference type="GO" id="GO:0046872">
    <property type="term" value="F:metal ion binding"/>
    <property type="evidence" value="ECO:0007669"/>
    <property type="project" value="UniProtKB-KW"/>
</dbReference>
<dbReference type="EC" id="2.5.1.15" evidence="4 9"/>
<comment type="similarity">
    <text evidence="9">Belongs to the DHPS family.</text>
</comment>
<dbReference type="OrthoDB" id="9811744at2"/>
<protein>
    <recommendedName>
        <fullName evidence="4 9">Dihydropteroate synthase</fullName>
        <shortName evidence="9">DHPS</shortName>
        <ecNumber evidence="4 9">2.5.1.15</ecNumber>
    </recommendedName>
    <alternativeName>
        <fullName evidence="9">Dihydropteroate pyrophosphorylase</fullName>
    </alternativeName>
</protein>
<organism evidence="11 12">
    <name type="scientific">Limnohabitans planktonicus II-D5</name>
    <dbReference type="NCBI Taxonomy" id="1293045"/>
    <lineage>
        <taxon>Bacteria</taxon>
        <taxon>Pseudomonadati</taxon>
        <taxon>Pseudomonadota</taxon>
        <taxon>Betaproteobacteria</taxon>
        <taxon>Burkholderiales</taxon>
        <taxon>Comamonadaceae</taxon>
        <taxon>Limnohabitans</taxon>
    </lineage>
</organism>
<dbReference type="STRING" id="1293045.H663_19760"/>
<evidence type="ECO:0000313" key="11">
    <source>
        <dbReference type="EMBL" id="PVE43994.1"/>
    </source>
</evidence>
<evidence type="ECO:0000256" key="1">
    <source>
        <dbReference type="ARBA" id="ARBA00000012"/>
    </source>
</evidence>
<keyword evidence="8 9" id="KW-0289">Folate biosynthesis</keyword>
<evidence type="ECO:0000259" key="10">
    <source>
        <dbReference type="PROSITE" id="PS50972"/>
    </source>
</evidence>
<evidence type="ECO:0000256" key="6">
    <source>
        <dbReference type="ARBA" id="ARBA00022723"/>
    </source>
</evidence>
<dbReference type="PANTHER" id="PTHR20941:SF1">
    <property type="entry name" value="FOLIC ACID SYNTHESIS PROTEIN FOL1"/>
    <property type="match status" value="1"/>
</dbReference>
<dbReference type="GO" id="GO:0046654">
    <property type="term" value="P:tetrahydrofolate biosynthetic process"/>
    <property type="evidence" value="ECO:0007669"/>
    <property type="project" value="UniProtKB-UniPathway"/>
</dbReference>
<evidence type="ECO:0000256" key="9">
    <source>
        <dbReference type="RuleBase" id="RU361205"/>
    </source>
</evidence>
<dbReference type="PANTHER" id="PTHR20941">
    <property type="entry name" value="FOLATE SYNTHESIS PROTEINS"/>
    <property type="match status" value="1"/>
</dbReference>
<dbReference type="RefSeq" id="WP_053176587.1">
    <property type="nucleotide sequence ID" value="NZ_LFYT02000003.1"/>
</dbReference>
<dbReference type="Gene3D" id="3.20.20.20">
    <property type="entry name" value="Dihydropteroate synthase-like"/>
    <property type="match status" value="1"/>
</dbReference>
<dbReference type="InterPro" id="IPR000489">
    <property type="entry name" value="Pterin-binding_dom"/>
</dbReference>
<comment type="caution">
    <text evidence="11">The sequence shown here is derived from an EMBL/GenBank/DDBJ whole genome shotgun (WGS) entry which is preliminary data.</text>
</comment>
<comment type="catalytic activity">
    <reaction evidence="1">
        <text>(7,8-dihydropterin-6-yl)methyl diphosphate + 4-aminobenzoate = 7,8-dihydropteroate + diphosphate</text>
        <dbReference type="Rhea" id="RHEA:19949"/>
        <dbReference type="ChEBI" id="CHEBI:17836"/>
        <dbReference type="ChEBI" id="CHEBI:17839"/>
        <dbReference type="ChEBI" id="CHEBI:33019"/>
        <dbReference type="ChEBI" id="CHEBI:72950"/>
        <dbReference type="EC" id="2.5.1.15"/>
    </reaction>
</comment>
<sequence length="294" mass="32056">MPSTPLSPPSVNHWQTSRFDLELTQPLVMGIVNVTPDSFSDGGLHAETSQALRHAEQLLREGADILDIGAESTRPGAVVVPLEQELARLEPLLREAVRWQVPISVDTYKPEVMQVCLDWGVDIVNDIWALRQPGAQQVVAAHPRCGVCLMHMHRDPQTMQVQPMTGDVLFEVDAFLRDRVNALLDLGVSASRVVLDPGIGFGKTVAQNFQILARQSDLLHLGFPILAGWSRKSALGAALAQDGLVPEPAQRQVASVAAALMAVERGASVLRVHDVKYTVDALKIWLAMHQQTSA</sequence>
<dbReference type="PROSITE" id="PS50972">
    <property type="entry name" value="PTERIN_BINDING"/>
    <property type="match status" value="1"/>
</dbReference>
<dbReference type="GO" id="GO:0004156">
    <property type="term" value="F:dihydropteroate synthase activity"/>
    <property type="evidence" value="ECO:0007669"/>
    <property type="project" value="UniProtKB-EC"/>
</dbReference>
<dbReference type="PROSITE" id="PS00792">
    <property type="entry name" value="DHPS_1"/>
    <property type="match status" value="1"/>
</dbReference>
<keyword evidence="6 9" id="KW-0479">Metal-binding</keyword>
<evidence type="ECO:0000256" key="5">
    <source>
        <dbReference type="ARBA" id="ARBA00022679"/>
    </source>
</evidence>
<keyword evidence="12" id="KW-1185">Reference proteome</keyword>
<evidence type="ECO:0000256" key="4">
    <source>
        <dbReference type="ARBA" id="ARBA00012458"/>
    </source>
</evidence>
<dbReference type="UniPathway" id="UPA00077">
    <property type="reaction ID" value="UER00156"/>
</dbReference>
<gene>
    <name evidence="11" type="ORF">H663_003275</name>
</gene>
<comment type="function">
    <text evidence="9">Catalyzes the condensation of para-aminobenzoate (pABA) with 6-hydroxymethyl-7,8-dihydropterin diphosphate (DHPt-PP) to form 7,8-dihydropteroate (H2Pte), the immediate precursor of folate derivatives.</text>
</comment>
<proteinExistence type="inferred from homology"/>
<reference evidence="11" key="1">
    <citation type="submission" date="2017-04" db="EMBL/GenBank/DDBJ databases">
        <title>Unexpected and diverse lifestyles within the genus Limnohabitans.</title>
        <authorList>
            <person name="Kasalicky V."/>
            <person name="Mehrshad M."/>
            <person name="Andrei S.-A."/>
            <person name="Salcher M."/>
            <person name="Kratochvilova H."/>
            <person name="Simek K."/>
            <person name="Ghai R."/>
        </authorList>
    </citation>
    <scope>NUCLEOTIDE SEQUENCE [LARGE SCALE GENOMIC DNA]</scope>
    <source>
        <strain evidence="11">II-D5</strain>
    </source>
</reference>
<dbReference type="NCBIfam" id="TIGR01496">
    <property type="entry name" value="DHPS"/>
    <property type="match status" value="1"/>
</dbReference>
<dbReference type="GO" id="GO:0005829">
    <property type="term" value="C:cytosol"/>
    <property type="evidence" value="ECO:0007669"/>
    <property type="project" value="TreeGrafter"/>
</dbReference>
<dbReference type="SUPFAM" id="SSF51717">
    <property type="entry name" value="Dihydropteroate synthetase-like"/>
    <property type="match status" value="1"/>
</dbReference>
<dbReference type="PROSITE" id="PS00793">
    <property type="entry name" value="DHPS_2"/>
    <property type="match status" value="1"/>
</dbReference>
<dbReference type="Proteomes" id="UP000037507">
    <property type="component" value="Unassembled WGS sequence"/>
</dbReference>
<dbReference type="AlphaFoldDB" id="A0A2T7UH56"/>
<feature type="domain" description="Pterin-binding" evidence="10">
    <location>
        <begin position="26"/>
        <end position="283"/>
    </location>
</feature>
<evidence type="ECO:0000256" key="2">
    <source>
        <dbReference type="ARBA" id="ARBA00001946"/>
    </source>
</evidence>
<dbReference type="Pfam" id="PF00809">
    <property type="entry name" value="Pterin_bind"/>
    <property type="match status" value="1"/>
</dbReference>
<keyword evidence="5 9" id="KW-0808">Transferase</keyword>
<dbReference type="CDD" id="cd00739">
    <property type="entry name" value="DHPS"/>
    <property type="match status" value="1"/>
</dbReference>